<evidence type="ECO:0000256" key="4">
    <source>
        <dbReference type="SAM" id="MobiDB-lite"/>
    </source>
</evidence>
<evidence type="ECO:0000259" key="6">
    <source>
        <dbReference type="Pfam" id="PF00700"/>
    </source>
</evidence>
<feature type="region of interest" description="Disordered" evidence="4">
    <location>
        <begin position="24"/>
        <end position="60"/>
    </location>
</feature>
<name>N1UUI6_9MICC</name>
<dbReference type="PANTHER" id="PTHR42792:SF1">
    <property type="entry name" value="FLAGELLAR HOOK-ASSOCIATED PROTEIN 3"/>
    <property type="match status" value="1"/>
</dbReference>
<feature type="domain" description="Flagellin N-terminal" evidence="5">
    <location>
        <begin position="7"/>
        <end position="140"/>
    </location>
</feature>
<feature type="compositionally biased region" description="Polar residues" evidence="4">
    <location>
        <begin position="24"/>
        <end position="34"/>
    </location>
</feature>
<dbReference type="RefSeq" id="WP_005269104.1">
    <property type="nucleotide sequence ID" value="NZ_ANPE02000133.1"/>
</dbReference>
<comment type="caution">
    <text evidence="7">The sequence shown here is derived from an EMBL/GenBank/DDBJ whole genome shotgun (WGS) entry which is preliminary data.</text>
</comment>
<dbReference type="SUPFAM" id="SSF64518">
    <property type="entry name" value="Phase 1 flagellin"/>
    <property type="match status" value="1"/>
</dbReference>
<dbReference type="InterPro" id="IPR001492">
    <property type="entry name" value="Flagellin"/>
</dbReference>
<dbReference type="NCBIfam" id="TIGR02550">
    <property type="entry name" value="flagell_flgL"/>
    <property type="match status" value="1"/>
</dbReference>
<dbReference type="Gene3D" id="1.20.1330.10">
    <property type="entry name" value="f41 fragment of flagellin, N-terminal domain"/>
    <property type="match status" value="1"/>
</dbReference>
<dbReference type="InterPro" id="IPR046358">
    <property type="entry name" value="Flagellin_C"/>
</dbReference>
<dbReference type="GO" id="GO:0071973">
    <property type="term" value="P:bacterial-type flagellum-dependent cell motility"/>
    <property type="evidence" value="ECO:0007669"/>
    <property type="project" value="InterPro"/>
</dbReference>
<dbReference type="PANTHER" id="PTHR42792">
    <property type="entry name" value="FLAGELLIN"/>
    <property type="match status" value="1"/>
</dbReference>
<keyword evidence="8" id="KW-1185">Reference proteome</keyword>
<feature type="domain" description="Flagellin C-terminal" evidence="6">
    <location>
        <begin position="213"/>
        <end position="284"/>
    </location>
</feature>
<evidence type="ECO:0000313" key="8">
    <source>
        <dbReference type="Proteomes" id="UP000010729"/>
    </source>
</evidence>
<dbReference type="GO" id="GO:0009424">
    <property type="term" value="C:bacterial-type flagellum hook"/>
    <property type="evidence" value="ECO:0007669"/>
    <property type="project" value="InterPro"/>
</dbReference>
<evidence type="ECO:0000256" key="1">
    <source>
        <dbReference type="ARBA" id="ARBA00004365"/>
    </source>
</evidence>
<sequence>MISRTTSQMMAASAQRNLQLNKARLSSTQDQASSLKKMERPSDNPTGTANSLQVRASQRAAEQYGRNIDNGNGWLTTIDTAMSNVTNILNKARDLAIQGGSGAISTAGREAIALEIEGLGKDLLNQANTKYLGRSVFAGNSDAGAAFTGTPPTFTGASGSTVERRIAEGQSIRVDADGAVVFGNGDNSVFALMGQIAADLRAGLNTGPRVADIDVHLDNVIANHTSIGARHSRLLRAQDMNTEHVSLLETQRAEIEDVDLAEMLLELNVQDMNYQAALGVTAKVLPPTLMDFLR</sequence>
<dbReference type="EMBL" id="ANPE02000133">
    <property type="protein sequence ID" value="EMY34086.1"/>
    <property type="molecule type" value="Genomic_DNA"/>
</dbReference>
<dbReference type="Proteomes" id="UP000010729">
    <property type="component" value="Unassembled WGS sequence"/>
</dbReference>
<evidence type="ECO:0000256" key="2">
    <source>
        <dbReference type="ARBA" id="ARBA00005709"/>
    </source>
</evidence>
<evidence type="ECO:0000313" key="7">
    <source>
        <dbReference type="EMBL" id="EMY34086.1"/>
    </source>
</evidence>
<accession>N1UUI6</accession>
<dbReference type="OrthoDB" id="9758307at2"/>
<dbReference type="Pfam" id="PF00669">
    <property type="entry name" value="Flagellin_N"/>
    <property type="match status" value="1"/>
</dbReference>
<gene>
    <name evidence="7" type="ORF">D477_011356</name>
</gene>
<dbReference type="InterPro" id="IPR013384">
    <property type="entry name" value="Flagell_FlgL"/>
</dbReference>
<keyword evidence="7" id="KW-0969">Cilium</keyword>
<dbReference type="InterPro" id="IPR001029">
    <property type="entry name" value="Flagellin_N"/>
</dbReference>
<proteinExistence type="inferred from homology"/>
<dbReference type="AlphaFoldDB" id="N1UUI6"/>
<keyword evidence="3" id="KW-0975">Bacterial flagellum</keyword>
<keyword evidence="7" id="KW-0282">Flagellum</keyword>
<comment type="similarity">
    <text evidence="2">Belongs to the bacterial flagellin family.</text>
</comment>
<evidence type="ECO:0000256" key="3">
    <source>
        <dbReference type="ARBA" id="ARBA00023143"/>
    </source>
</evidence>
<evidence type="ECO:0000259" key="5">
    <source>
        <dbReference type="Pfam" id="PF00669"/>
    </source>
</evidence>
<reference evidence="7 8" key="1">
    <citation type="journal article" date="2013" name="Genome Announc.">
        <title>Draft Genome Sequence of Arthrobacter crystallopoietes Strain BAB-32, Revealing Genes for Bioremediation.</title>
        <authorList>
            <person name="Joshi M.N."/>
            <person name="Pandit A.S."/>
            <person name="Sharma A."/>
            <person name="Pandya R.V."/>
            <person name="Desai S.M."/>
            <person name="Saxena A.K."/>
            <person name="Bagatharia S.B."/>
        </authorList>
    </citation>
    <scope>NUCLEOTIDE SEQUENCE [LARGE SCALE GENOMIC DNA]</scope>
    <source>
        <strain evidence="7 8">BAB-32</strain>
    </source>
</reference>
<feature type="compositionally biased region" description="Polar residues" evidence="4">
    <location>
        <begin position="43"/>
        <end position="56"/>
    </location>
</feature>
<keyword evidence="7" id="KW-0966">Cell projection</keyword>
<organism evidence="7 8">
    <name type="scientific">Arthrobacter crystallopoietes BAB-32</name>
    <dbReference type="NCBI Taxonomy" id="1246476"/>
    <lineage>
        <taxon>Bacteria</taxon>
        <taxon>Bacillati</taxon>
        <taxon>Actinomycetota</taxon>
        <taxon>Actinomycetes</taxon>
        <taxon>Micrococcales</taxon>
        <taxon>Micrococcaceae</taxon>
        <taxon>Crystallibacter</taxon>
    </lineage>
</organism>
<comment type="subcellular location">
    <subcellularLocation>
        <location evidence="1">Bacterial flagellum</location>
    </subcellularLocation>
</comment>
<protein>
    <submittedName>
        <fullName evidence="7">Flagellar hook-associated protein 3</fullName>
    </submittedName>
</protein>
<dbReference type="Pfam" id="PF00700">
    <property type="entry name" value="Flagellin_C"/>
    <property type="match status" value="1"/>
</dbReference>
<dbReference type="GO" id="GO:0005198">
    <property type="term" value="F:structural molecule activity"/>
    <property type="evidence" value="ECO:0007669"/>
    <property type="project" value="InterPro"/>
</dbReference>